<keyword evidence="3" id="KW-1185">Reference proteome</keyword>
<keyword evidence="1" id="KW-0812">Transmembrane</keyword>
<dbReference type="Proteomes" id="UP001501692">
    <property type="component" value="Unassembled WGS sequence"/>
</dbReference>
<accession>A0ABP9H9H9</accession>
<name>A0ABP9H9H9_9FLAO</name>
<comment type="caution">
    <text evidence="2">The sequence shown here is derived from an EMBL/GenBank/DDBJ whole genome shotgun (WGS) entry which is preliminary data.</text>
</comment>
<organism evidence="2 3">
    <name type="scientific">Algibacter aquimarinus</name>
    <dbReference type="NCBI Taxonomy" id="1136748"/>
    <lineage>
        <taxon>Bacteria</taxon>
        <taxon>Pseudomonadati</taxon>
        <taxon>Bacteroidota</taxon>
        <taxon>Flavobacteriia</taxon>
        <taxon>Flavobacteriales</taxon>
        <taxon>Flavobacteriaceae</taxon>
        <taxon>Algibacter</taxon>
    </lineage>
</organism>
<proteinExistence type="predicted"/>
<keyword evidence="1" id="KW-0472">Membrane</keyword>
<dbReference type="EMBL" id="BAABJK010000004">
    <property type="protein sequence ID" value="GAA4964881.1"/>
    <property type="molecule type" value="Genomic_DNA"/>
</dbReference>
<keyword evidence="1" id="KW-1133">Transmembrane helix</keyword>
<gene>
    <name evidence="2" type="ORF">GCM10023315_12190</name>
</gene>
<dbReference type="RefSeq" id="WP_345165803.1">
    <property type="nucleotide sequence ID" value="NZ_BAABJK010000004.1"/>
</dbReference>
<evidence type="ECO:0000256" key="1">
    <source>
        <dbReference type="SAM" id="Phobius"/>
    </source>
</evidence>
<sequence>MNKKTLLILMLLIIGIFISMVIKYHYYNKNIELLKEDQIDLDISKIKKYKNVLILNDSISIFKRTYRVYPKKHEHFYLNYYKYIESIDDPFHLSKKADNDTLIIIKNSDTLFYKLIH</sequence>
<evidence type="ECO:0000313" key="2">
    <source>
        <dbReference type="EMBL" id="GAA4964881.1"/>
    </source>
</evidence>
<reference evidence="3" key="1">
    <citation type="journal article" date="2019" name="Int. J. Syst. Evol. Microbiol.">
        <title>The Global Catalogue of Microorganisms (GCM) 10K type strain sequencing project: providing services to taxonomists for standard genome sequencing and annotation.</title>
        <authorList>
            <consortium name="The Broad Institute Genomics Platform"/>
            <consortium name="The Broad Institute Genome Sequencing Center for Infectious Disease"/>
            <person name="Wu L."/>
            <person name="Ma J."/>
        </authorList>
    </citation>
    <scope>NUCLEOTIDE SEQUENCE [LARGE SCALE GENOMIC DNA]</scope>
    <source>
        <strain evidence="3">JCM 18287</strain>
    </source>
</reference>
<protein>
    <submittedName>
        <fullName evidence="2">Uncharacterized protein</fullName>
    </submittedName>
</protein>
<feature type="transmembrane region" description="Helical" evidence="1">
    <location>
        <begin position="6"/>
        <end position="26"/>
    </location>
</feature>
<evidence type="ECO:0000313" key="3">
    <source>
        <dbReference type="Proteomes" id="UP001501692"/>
    </source>
</evidence>